<evidence type="ECO:0000313" key="3">
    <source>
        <dbReference type="Proteomes" id="UP000006729"/>
    </source>
</evidence>
<dbReference type="STRING" id="3694.A0A3N7FJ88"/>
<dbReference type="OMA" id="LESCNGI"/>
<evidence type="ECO:0000313" key="2">
    <source>
        <dbReference type="EMBL" id="RQO87011.1"/>
    </source>
</evidence>
<dbReference type="Gramene" id="Potri.002G159100.3.v4.1">
    <property type="protein sequence ID" value="Potri.002G159100.3.v4.1"/>
    <property type="gene ID" value="Potri.002G159100.v4.1"/>
</dbReference>
<protein>
    <submittedName>
        <fullName evidence="2">Uncharacterized protein</fullName>
    </submittedName>
</protein>
<gene>
    <name evidence="2" type="ORF">POPTR_002G159100</name>
</gene>
<feature type="region of interest" description="Disordered" evidence="1">
    <location>
        <begin position="1"/>
        <end position="34"/>
    </location>
</feature>
<feature type="compositionally biased region" description="Acidic residues" evidence="1">
    <location>
        <begin position="22"/>
        <end position="34"/>
    </location>
</feature>
<accession>A0A3N7FJ88</accession>
<evidence type="ECO:0000256" key="1">
    <source>
        <dbReference type="SAM" id="MobiDB-lite"/>
    </source>
</evidence>
<feature type="compositionally biased region" description="Basic and acidic residues" evidence="1">
    <location>
        <begin position="12"/>
        <end position="21"/>
    </location>
</feature>
<organism evidence="2 3">
    <name type="scientific">Populus trichocarpa</name>
    <name type="common">Western balsam poplar</name>
    <name type="synonym">Populus balsamifera subsp. trichocarpa</name>
    <dbReference type="NCBI Taxonomy" id="3694"/>
    <lineage>
        <taxon>Eukaryota</taxon>
        <taxon>Viridiplantae</taxon>
        <taxon>Streptophyta</taxon>
        <taxon>Embryophyta</taxon>
        <taxon>Tracheophyta</taxon>
        <taxon>Spermatophyta</taxon>
        <taxon>Magnoliopsida</taxon>
        <taxon>eudicotyledons</taxon>
        <taxon>Gunneridae</taxon>
        <taxon>Pentapetalae</taxon>
        <taxon>rosids</taxon>
        <taxon>fabids</taxon>
        <taxon>Malpighiales</taxon>
        <taxon>Salicaceae</taxon>
        <taxon>Saliceae</taxon>
        <taxon>Populus</taxon>
    </lineage>
</organism>
<dbReference type="Proteomes" id="UP000006729">
    <property type="component" value="Chromosome 2"/>
</dbReference>
<dbReference type="AlphaFoldDB" id="A0A3N7FJ88"/>
<feature type="compositionally biased region" description="Polar residues" evidence="1">
    <location>
        <begin position="1"/>
        <end position="11"/>
    </location>
</feature>
<name>A0A3N7FJ88_POPTR</name>
<proteinExistence type="predicted"/>
<reference evidence="2 3" key="1">
    <citation type="journal article" date="2006" name="Science">
        <title>The genome of black cottonwood, Populus trichocarpa (Torr. &amp; Gray).</title>
        <authorList>
            <person name="Tuskan G.A."/>
            <person name="Difazio S."/>
            <person name="Jansson S."/>
            <person name="Bohlmann J."/>
            <person name="Grigoriev I."/>
            <person name="Hellsten U."/>
            <person name="Putnam N."/>
            <person name="Ralph S."/>
            <person name="Rombauts S."/>
            <person name="Salamov A."/>
            <person name="Schein J."/>
            <person name="Sterck L."/>
            <person name="Aerts A."/>
            <person name="Bhalerao R.R."/>
            <person name="Bhalerao R.P."/>
            <person name="Blaudez D."/>
            <person name="Boerjan W."/>
            <person name="Brun A."/>
            <person name="Brunner A."/>
            <person name="Busov V."/>
            <person name="Campbell M."/>
            <person name="Carlson J."/>
            <person name="Chalot M."/>
            <person name="Chapman J."/>
            <person name="Chen G.L."/>
            <person name="Cooper D."/>
            <person name="Coutinho P.M."/>
            <person name="Couturier J."/>
            <person name="Covert S."/>
            <person name="Cronk Q."/>
            <person name="Cunningham R."/>
            <person name="Davis J."/>
            <person name="Degroeve S."/>
            <person name="Dejardin A."/>
            <person name="Depamphilis C."/>
            <person name="Detter J."/>
            <person name="Dirks B."/>
            <person name="Dubchak I."/>
            <person name="Duplessis S."/>
            <person name="Ehlting J."/>
            <person name="Ellis B."/>
            <person name="Gendler K."/>
            <person name="Goodstein D."/>
            <person name="Gribskov M."/>
            <person name="Grimwood J."/>
            <person name="Groover A."/>
            <person name="Gunter L."/>
            <person name="Hamberger B."/>
            <person name="Heinze B."/>
            <person name="Helariutta Y."/>
            <person name="Henrissat B."/>
            <person name="Holligan D."/>
            <person name="Holt R."/>
            <person name="Huang W."/>
            <person name="Islam-Faridi N."/>
            <person name="Jones S."/>
            <person name="Jones-Rhoades M."/>
            <person name="Jorgensen R."/>
            <person name="Joshi C."/>
            <person name="Kangasjarvi J."/>
            <person name="Karlsson J."/>
            <person name="Kelleher C."/>
            <person name="Kirkpatrick R."/>
            <person name="Kirst M."/>
            <person name="Kohler A."/>
            <person name="Kalluri U."/>
            <person name="Larimer F."/>
            <person name="Leebens-Mack J."/>
            <person name="Leple J.C."/>
            <person name="Locascio P."/>
            <person name="Lou Y."/>
            <person name="Lucas S."/>
            <person name="Martin F."/>
            <person name="Montanini B."/>
            <person name="Napoli C."/>
            <person name="Nelson D.R."/>
            <person name="Nelson C."/>
            <person name="Nieminen K."/>
            <person name="Nilsson O."/>
            <person name="Pereda V."/>
            <person name="Peter G."/>
            <person name="Philippe R."/>
            <person name="Pilate G."/>
            <person name="Poliakov A."/>
            <person name="Razumovskaya J."/>
            <person name="Richardson P."/>
            <person name="Rinaldi C."/>
            <person name="Ritland K."/>
            <person name="Rouze P."/>
            <person name="Ryaboy D."/>
            <person name="Schmutz J."/>
            <person name="Schrader J."/>
            <person name="Segerman B."/>
            <person name="Shin H."/>
            <person name="Siddiqui A."/>
            <person name="Sterky F."/>
            <person name="Terry A."/>
            <person name="Tsai C.J."/>
            <person name="Uberbacher E."/>
            <person name="Unneberg P."/>
            <person name="Vahala J."/>
            <person name="Wall K."/>
            <person name="Wessler S."/>
            <person name="Yang G."/>
            <person name="Yin T."/>
            <person name="Douglas C."/>
            <person name="Marra M."/>
            <person name="Sandberg G."/>
            <person name="Van de Peer Y."/>
            <person name="Rokhsar D."/>
        </authorList>
    </citation>
    <scope>NUCLEOTIDE SEQUENCE [LARGE SCALE GENOMIC DNA]</scope>
    <source>
        <strain evidence="3">cv. Nisqually</strain>
    </source>
</reference>
<dbReference type="OrthoDB" id="781564at2759"/>
<dbReference type="FunCoup" id="A0A3N7FJ88">
    <property type="interactions" value="627"/>
</dbReference>
<feature type="region of interest" description="Disordered" evidence="1">
    <location>
        <begin position="69"/>
        <end position="110"/>
    </location>
</feature>
<sequence>MSSNNPNQTIRSPEKPESKFEDEAEDEEEAEELEQLETQVKQMAKKILEYRVTLPDQLKTTLALLLSSQRPILPDCDSGSDPGPSGELNPDSGGQDKSSRAALLTKEDRKTAEKVHLLKEKISSNVSTMPVVLKRMKDCISRINKLDSYNGSIHPAFKKKKTG</sequence>
<keyword evidence="3" id="KW-1185">Reference proteome</keyword>
<dbReference type="PANTHER" id="PTHR36045">
    <property type="entry name" value="OS04G0558500 PROTEIN"/>
    <property type="match status" value="1"/>
</dbReference>
<dbReference type="PANTHER" id="PTHR36045:SF2">
    <property type="entry name" value="OS04G0558500 PROTEIN"/>
    <property type="match status" value="1"/>
</dbReference>
<dbReference type="InParanoid" id="A0A3N7FJ88"/>
<dbReference type="EMBL" id="CM009291">
    <property type="protein sequence ID" value="RQO87011.1"/>
    <property type="molecule type" value="Genomic_DNA"/>
</dbReference>
<dbReference type="SMR" id="A0A3N7FJ88"/>